<dbReference type="InterPro" id="IPR046960">
    <property type="entry name" value="PPR_At4g14850-like_plant"/>
</dbReference>
<evidence type="ECO:0008006" key="4">
    <source>
        <dbReference type="Google" id="ProtNLM"/>
    </source>
</evidence>
<evidence type="ECO:0000256" key="1">
    <source>
        <dbReference type="SAM" id="MobiDB-lite"/>
    </source>
</evidence>
<keyword evidence="3" id="KW-1185">Reference proteome</keyword>
<comment type="caution">
    <text evidence="2">The sequence shown here is derived from an EMBL/GenBank/DDBJ whole genome shotgun (WGS) entry which is preliminary data.</text>
</comment>
<dbReference type="GO" id="GO:0003723">
    <property type="term" value="F:RNA binding"/>
    <property type="evidence" value="ECO:0007669"/>
    <property type="project" value="InterPro"/>
</dbReference>
<proteinExistence type="predicted"/>
<dbReference type="Proteomes" id="UP000825729">
    <property type="component" value="Unassembled WGS sequence"/>
</dbReference>
<dbReference type="Pfam" id="PF20431">
    <property type="entry name" value="E_motif"/>
    <property type="match status" value="1"/>
</dbReference>
<feature type="region of interest" description="Disordered" evidence="1">
    <location>
        <begin position="45"/>
        <end position="68"/>
    </location>
</feature>
<accession>A0AAV7EMB8</accession>
<dbReference type="PANTHER" id="PTHR47926">
    <property type="entry name" value="PENTATRICOPEPTIDE REPEAT-CONTAINING PROTEIN"/>
    <property type="match status" value="1"/>
</dbReference>
<dbReference type="GO" id="GO:0009451">
    <property type="term" value="P:RNA modification"/>
    <property type="evidence" value="ECO:0007669"/>
    <property type="project" value="InterPro"/>
</dbReference>
<dbReference type="InterPro" id="IPR046848">
    <property type="entry name" value="E_motif"/>
</dbReference>
<dbReference type="AlphaFoldDB" id="A0AAV7EMB8"/>
<dbReference type="EMBL" id="JAINDJ010000004">
    <property type="protein sequence ID" value="KAG9448737.1"/>
    <property type="molecule type" value="Genomic_DNA"/>
</dbReference>
<gene>
    <name evidence="2" type="ORF">H6P81_008702</name>
</gene>
<evidence type="ECO:0000313" key="2">
    <source>
        <dbReference type="EMBL" id="KAG9448737.1"/>
    </source>
</evidence>
<reference evidence="2 3" key="1">
    <citation type="submission" date="2021-07" db="EMBL/GenBank/DDBJ databases">
        <title>The Aristolochia fimbriata genome: insights into angiosperm evolution, floral development and chemical biosynthesis.</title>
        <authorList>
            <person name="Jiao Y."/>
        </authorList>
    </citation>
    <scope>NUCLEOTIDE SEQUENCE [LARGE SCALE GENOMIC DNA]</scope>
    <source>
        <strain evidence="2">IBCAS-2021</strain>
        <tissue evidence="2">Leaf</tissue>
    </source>
</reference>
<name>A0AAV7EMB8_ARIFI</name>
<protein>
    <recommendedName>
        <fullName evidence="4">Pentatricopeptide repeat-containing protein</fullName>
    </recommendedName>
</protein>
<sequence length="137" mass="15882">MRFPRQTIHFQQPSCRSCLLKPVCYKYFRLQRSRQAEKTDLIQTKTGRTNLGSQRQLSPVDSLSEQAETPTQKIAAKHLFDLEPDKPGNYVLLSNFYASTGKWELVQKLRRVMTEKGLRKERGCSSIVVNVEAKYRC</sequence>
<dbReference type="PANTHER" id="PTHR47926:SF347">
    <property type="entry name" value="PENTATRICOPEPTIDE REPEAT-CONTAINING PROTEIN"/>
    <property type="match status" value="1"/>
</dbReference>
<evidence type="ECO:0000313" key="3">
    <source>
        <dbReference type="Proteomes" id="UP000825729"/>
    </source>
</evidence>
<organism evidence="2 3">
    <name type="scientific">Aristolochia fimbriata</name>
    <name type="common">White veined hardy Dutchman's pipe vine</name>
    <dbReference type="NCBI Taxonomy" id="158543"/>
    <lineage>
        <taxon>Eukaryota</taxon>
        <taxon>Viridiplantae</taxon>
        <taxon>Streptophyta</taxon>
        <taxon>Embryophyta</taxon>
        <taxon>Tracheophyta</taxon>
        <taxon>Spermatophyta</taxon>
        <taxon>Magnoliopsida</taxon>
        <taxon>Magnoliidae</taxon>
        <taxon>Piperales</taxon>
        <taxon>Aristolochiaceae</taxon>
        <taxon>Aristolochia</taxon>
    </lineage>
</organism>